<dbReference type="AlphaFoldDB" id="A0A1X3S0A1"/>
<dbReference type="Gene3D" id="3.40.190.10">
    <property type="entry name" value="Periplasmic binding protein-like II"/>
    <property type="match status" value="1"/>
</dbReference>
<comment type="caution">
    <text evidence="3">The sequence shown here is derived from an EMBL/GenBank/DDBJ whole genome shotgun (WGS) entry which is preliminary data.</text>
</comment>
<dbReference type="GO" id="GO:1904680">
    <property type="term" value="F:peptide transmembrane transporter activity"/>
    <property type="evidence" value="ECO:0007669"/>
    <property type="project" value="TreeGrafter"/>
</dbReference>
<dbReference type="GO" id="GO:0015833">
    <property type="term" value="P:peptide transport"/>
    <property type="evidence" value="ECO:0007669"/>
    <property type="project" value="TreeGrafter"/>
</dbReference>
<accession>A0A1X3S0A1</accession>
<organism evidence="3 4">
    <name type="scientific">Lonsdalea iberica</name>
    <dbReference type="NCBI Taxonomy" id="1082703"/>
    <lineage>
        <taxon>Bacteria</taxon>
        <taxon>Pseudomonadati</taxon>
        <taxon>Pseudomonadota</taxon>
        <taxon>Gammaproteobacteria</taxon>
        <taxon>Enterobacterales</taxon>
        <taxon>Pectobacteriaceae</taxon>
        <taxon>Lonsdalea</taxon>
    </lineage>
</organism>
<feature type="chain" id="PRO_5012281629" evidence="1">
    <location>
        <begin position="22"/>
        <end position="524"/>
    </location>
</feature>
<evidence type="ECO:0000313" key="4">
    <source>
        <dbReference type="Proteomes" id="UP000194020"/>
    </source>
</evidence>
<feature type="signal peptide" evidence="1">
    <location>
        <begin position="1"/>
        <end position="21"/>
    </location>
</feature>
<reference evidence="3 4" key="1">
    <citation type="submission" date="2016-02" db="EMBL/GenBank/DDBJ databases">
        <title>Species-wide whole genome sequencing reveals diversity, host range in Lonsdalea quercina.</title>
        <authorList>
            <person name="Li Y."/>
        </authorList>
    </citation>
    <scope>NUCLEOTIDE SEQUENCE [LARGE SCALE GENOMIC DNA]</scope>
    <source>
        <strain evidence="3 4">LMG 26264</strain>
    </source>
</reference>
<keyword evidence="1" id="KW-0732">Signal</keyword>
<dbReference type="InterPro" id="IPR000914">
    <property type="entry name" value="SBP_5_dom"/>
</dbReference>
<feature type="domain" description="Solute-binding protein family 5" evidence="2">
    <location>
        <begin position="72"/>
        <end position="439"/>
    </location>
</feature>
<dbReference type="RefSeq" id="WP_094108740.1">
    <property type="nucleotide sequence ID" value="NZ_LUTP01000005.1"/>
</dbReference>
<dbReference type="SUPFAM" id="SSF53850">
    <property type="entry name" value="Periplasmic binding protein-like II"/>
    <property type="match status" value="1"/>
</dbReference>
<dbReference type="GO" id="GO:0030288">
    <property type="term" value="C:outer membrane-bounded periplasmic space"/>
    <property type="evidence" value="ECO:0007669"/>
    <property type="project" value="UniProtKB-ARBA"/>
</dbReference>
<dbReference type="PANTHER" id="PTHR30290">
    <property type="entry name" value="PERIPLASMIC BINDING COMPONENT OF ABC TRANSPORTER"/>
    <property type="match status" value="1"/>
</dbReference>
<evidence type="ECO:0000259" key="2">
    <source>
        <dbReference type="Pfam" id="PF00496"/>
    </source>
</evidence>
<dbReference type="PIRSF" id="PIRSF002741">
    <property type="entry name" value="MppA"/>
    <property type="match status" value="1"/>
</dbReference>
<dbReference type="InterPro" id="IPR039424">
    <property type="entry name" value="SBP_5"/>
</dbReference>
<dbReference type="GO" id="GO:0043190">
    <property type="term" value="C:ATP-binding cassette (ABC) transporter complex"/>
    <property type="evidence" value="ECO:0007669"/>
    <property type="project" value="InterPro"/>
</dbReference>
<gene>
    <name evidence="3" type="ORF">AU511_03095</name>
</gene>
<dbReference type="Gene3D" id="3.10.105.10">
    <property type="entry name" value="Dipeptide-binding Protein, Domain 3"/>
    <property type="match status" value="1"/>
</dbReference>
<dbReference type="Pfam" id="PF00496">
    <property type="entry name" value="SBP_bac_5"/>
    <property type="match status" value="1"/>
</dbReference>
<dbReference type="Proteomes" id="UP000194020">
    <property type="component" value="Unassembled WGS sequence"/>
</dbReference>
<name>A0A1X3S0A1_9GAMM</name>
<sequence>MKKWLPVILATVLLASPSLRAATPPNTLVVAISLNGIISLDPAESFETVSTSSLDALYQALVKSDRVNPTQINPDLATSWQVGADGRSLIFTLDPKATFASGNPVSADDVIYSFTRAVKMNKTPAFILNELGWQPENVDAQFKKRDDHQLEVRWPADIGSDLALRLLSSGVASIVDSKVVSSHSVGDDFGSGWLKSHSAGSGAYQLRNYIPQQALVLTANPHGVKQPKLKQVILKDVADPGARRLLLIQGDADVAYDLGADQFSALANQPGVSISTSPGGKIYYLGFNTQDKRAPTLGNPAFWQAARWLVDYEGISKNLLNGQFIVHQNFLPEGFDGAAKDQPFKLDVNKAKKILSDAGIKPGTRFALTVINQPPYTDIAQALQASFAQADIHIDIQPVVESELWTKMRSRNFQSIFVYWGPDYIDPNTNASTFAYNVPNGPKTLAWRVGWDIPALSRQTQAAAAERDREKRQALYQTLQQEIRERSPFVVALQGMRLVAVRDNLKDVKQSLANSMLYYDDIAK</sequence>
<dbReference type="Gene3D" id="3.90.76.10">
    <property type="entry name" value="Dipeptide-binding Protein, Domain 1"/>
    <property type="match status" value="1"/>
</dbReference>
<dbReference type="EMBL" id="LUTP01000005">
    <property type="protein sequence ID" value="OSN07889.1"/>
    <property type="molecule type" value="Genomic_DNA"/>
</dbReference>
<proteinExistence type="predicted"/>
<evidence type="ECO:0000313" key="3">
    <source>
        <dbReference type="EMBL" id="OSN07889.1"/>
    </source>
</evidence>
<dbReference type="CDD" id="cd08512">
    <property type="entry name" value="PBP2_NikA_DppA_OppA_like_7"/>
    <property type="match status" value="1"/>
</dbReference>
<protein>
    <submittedName>
        <fullName evidence="3">ABC transporter substrate-binding protein</fullName>
    </submittedName>
</protein>
<dbReference type="OrthoDB" id="9801912at2"/>
<evidence type="ECO:0000256" key="1">
    <source>
        <dbReference type="SAM" id="SignalP"/>
    </source>
</evidence>
<dbReference type="InterPro" id="IPR030678">
    <property type="entry name" value="Peptide/Ni-bd"/>
</dbReference>